<evidence type="ECO:0000256" key="2">
    <source>
        <dbReference type="ARBA" id="ARBA00011233"/>
    </source>
</evidence>
<dbReference type="Gene3D" id="2.40.160.10">
    <property type="entry name" value="Porin"/>
    <property type="match status" value="1"/>
</dbReference>
<dbReference type="AlphaFoldDB" id="A0A6J5C0C1"/>
<name>A0A6J5C0C1_9BURK</name>
<protein>
    <submittedName>
        <fullName evidence="13">Outer membrane porin protein 32</fullName>
    </submittedName>
</protein>
<evidence type="ECO:0000256" key="3">
    <source>
        <dbReference type="ARBA" id="ARBA00022448"/>
    </source>
</evidence>
<keyword evidence="9" id="KW-0472">Membrane</keyword>
<reference evidence="13 14" key="1">
    <citation type="submission" date="2020-04" db="EMBL/GenBank/DDBJ databases">
        <authorList>
            <person name="De Canck E."/>
        </authorList>
    </citation>
    <scope>NUCLEOTIDE SEQUENCE [LARGE SCALE GENOMIC DNA]</scope>
    <source>
        <strain evidence="13 14">LMG 24238</strain>
    </source>
</reference>
<feature type="domain" description="Porin" evidence="12">
    <location>
        <begin position="7"/>
        <end position="327"/>
    </location>
</feature>
<keyword evidence="4" id="KW-1134">Transmembrane beta strand</keyword>
<evidence type="ECO:0000313" key="14">
    <source>
        <dbReference type="Proteomes" id="UP000494255"/>
    </source>
</evidence>
<evidence type="ECO:0000256" key="10">
    <source>
        <dbReference type="ARBA" id="ARBA00023237"/>
    </source>
</evidence>
<dbReference type="GO" id="GO:0006811">
    <property type="term" value="P:monoatomic ion transport"/>
    <property type="evidence" value="ECO:0007669"/>
    <property type="project" value="UniProtKB-KW"/>
</dbReference>
<evidence type="ECO:0000256" key="6">
    <source>
        <dbReference type="ARBA" id="ARBA00022729"/>
    </source>
</evidence>
<evidence type="ECO:0000256" key="9">
    <source>
        <dbReference type="ARBA" id="ARBA00023136"/>
    </source>
</evidence>
<evidence type="ECO:0000259" key="12">
    <source>
        <dbReference type="Pfam" id="PF13609"/>
    </source>
</evidence>
<dbReference type="PANTHER" id="PTHR34501">
    <property type="entry name" value="PROTEIN YDDL-RELATED"/>
    <property type="match status" value="1"/>
</dbReference>
<dbReference type="InterPro" id="IPR023614">
    <property type="entry name" value="Porin_dom_sf"/>
</dbReference>
<dbReference type="EMBL" id="CADIKC010000007">
    <property type="protein sequence ID" value="CAB3720851.1"/>
    <property type="molecule type" value="Genomic_DNA"/>
</dbReference>
<dbReference type="InterPro" id="IPR033900">
    <property type="entry name" value="Gram_neg_porin_domain"/>
</dbReference>
<keyword evidence="6 11" id="KW-0732">Signal</keyword>
<dbReference type="GO" id="GO:0046930">
    <property type="term" value="C:pore complex"/>
    <property type="evidence" value="ECO:0007669"/>
    <property type="project" value="UniProtKB-KW"/>
</dbReference>
<organism evidence="13 14">
    <name type="scientific">Paraburkholderia sediminicola</name>
    <dbReference type="NCBI Taxonomy" id="458836"/>
    <lineage>
        <taxon>Bacteria</taxon>
        <taxon>Pseudomonadati</taxon>
        <taxon>Pseudomonadota</taxon>
        <taxon>Betaproteobacteria</taxon>
        <taxon>Burkholderiales</taxon>
        <taxon>Burkholderiaceae</taxon>
        <taxon>Paraburkholderia</taxon>
    </lineage>
</organism>
<comment type="subunit">
    <text evidence="2">Homotrimer.</text>
</comment>
<keyword evidence="3" id="KW-0813">Transport</keyword>
<dbReference type="CDD" id="cd00342">
    <property type="entry name" value="gram_neg_porins"/>
    <property type="match status" value="1"/>
</dbReference>
<dbReference type="Pfam" id="PF13609">
    <property type="entry name" value="Porin_4"/>
    <property type="match status" value="1"/>
</dbReference>
<evidence type="ECO:0000256" key="5">
    <source>
        <dbReference type="ARBA" id="ARBA00022692"/>
    </source>
</evidence>
<evidence type="ECO:0000256" key="1">
    <source>
        <dbReference type="ARBA" id="ARBA00004571"/>
    </source>
</evidence>
<dbReference type="RefSeq" id="WP_175052735.1">
    <property type="nucleotide sequence ID" value="NZ_CADIKC010000007.1"/>
</dbReference>
<keyword evidence="14" id="KW-1185">Reference proteome</keyword>
<evidence type="ECO:0000256" key="8">
    <source>
        <dbReference type="ARBA" id="ARBA00023114"/>
    </source>
</evidence>
<keyword evidence="7" id="KW-0406">Ion transport</keyword>
<proteinExistence type="predicted"/>
<dbReference type="InterPro" id="IPR050298">
    <property type="entry name" value="Gram-neg_bact_OMP"/>
</dbReference>
<accession>A0A6J5C0C1</accession>
<dbReference type="PANTHER" id="PTHR34501:SF9">
    <property type="entry name" value="MAJOR OUTER MEMBRANE PROTEIN P.IA"/>
    <property type="match status" value="1"/>
</dbReference>
<sequence length="375" mass="39637">MKKALLAAALMTAGVVAHAQSSVTLYGRLDAGLEYISGLPNNSYTGSTSRFRAESGDWGTSLWGMKGVEDIGGGNKVLFQLEGSFNTMNGQGPGGGGLFNRWATVGMSNDAYGTLLLGRELFISNGVWDFDPFGQSNWSSASLVRGRNWPQSSNNISYQSPKLYGFDVYGQYALSNATNWNGNGTTPQGREAGLQLTYTSSLFQLRGMYDEIRNSANGQFTDPFNFSREYTGAVNVFLGQFKIQGAYQAIRTSAAATAAGAAPTSLDHEWGGVTWQATPAAALIAAVYHVNANKGAGNATIYTIGGSYNLSKRTLLDIQVATVRNSKTANFGLDANTAGVGGTGNPNVSPAGSYDENPLPGHSQTGVYAGIQHSF</sequence>
<keyword evidence="8" id="KW-0626">Porin</keyword>
<gene>
    <name evidence="13" type="ORF">LMG24238_04880</name>
</gene>
<evidence type="ECO:0000256" key="7">
    <source>
        <dbReference type="ARBA" id="ARBA00023065"/>
    </source>
</evidence>
<evidence type="ECO:0000256" key="4">
    <source>
        <dbReference type="ARBA" id="ARBA00022452"/>
    </source>
</evidence>
<keyword evidence="10" id="KW-0998">Cell outer membrane</keyword>
<dbReference type="GeneID" id="97043478"/>
<dbReference type="SUPFAM" id="SSF56935">
    <property type="entry name" value="Porins"/>
    <property type="match status" value="1"/>
</dbReference>
<feature type="signal peptide" evidence="11">
    <location>
        <begin position="1"/>
        <end position="19"/>
    </location>
</feature>
<evidence type="ECO:0000313" key="13">
    <source>
        <dbReference type="EMBL" id="CAB3720851.1"/>
    </source>
</evidence>
<comment type="subcellular location">
    <subcellularLocation>
        <location evidence="1">Cell outer membrane</location>
        <topology evidence="1">Multi-pass membrane protein</topology>
    </subcellularLocation>
</comment>
<keyword evidence="5" id="KW-0812">Transmembrane</keyword>
<feature type="chain" id="PRO_5026834616" evidence="11">
    <location>
        <begin position="20"/>
        <end position="375"/>
    </location>
</feature>
<dbReference type="GO" id="GO:0009279">
    <property type="term" value="C:cell outer membrane"/>
    <property type="evidence" value="ECO:0007669"/>
    <property type="project" value="UniProtKB-SubCell"/>
</dbReference>
<dbReference type="GO" id="GO:0015288">
    <property type="term" value="F:porin activity"/>
    <property type="evidence" value="ECO:0007669"/>
    <property type="project" value="UniProtKB-KW"/>
</dbReference>
<evidence type="ECO:0000256" key="11">
    <source>
        <dbReference type="SAM" id="SignalP"/>
    </source>
</evidence>
<dbReference type="Proteomes" id="UP000494255">
    <property type="component" value="Unassembled WGS sequence"/>
</dbReference>